<organism evidence="2 4">
    <name type="scientific">Vanilla planifolia</name>
    <name type="common">Vanilla</name>
    <dbReference type="NCBI Taxonomy" id="51239"/>
    <lineage>
        <taxon>Eukaryota</taxon>
        <taxon>Viridiplantae</taxon>
        <taxon>Streptophyta</taxon>
        <taxon>Embryophyta</taxon>
        <taxon>Tracheophyta</taxon>
        <taxon>Spermatophyta</taxon>
        <taxon>Magnoliopsida</taxon>
        <taxon>Liliopsida</taxon>
        <taxon>Asparagales</taxon>
        <taxon>Orchidaceae</taxon>
        <taxon>Vanilloideae</taxon>
        <taxon>Vanilleae</taxon>
        <taxon>Vanilla</taxon>
    </lineage>
</organism>
<feature type="compositionally biased region" description="Low complexity" evidence="1">
    <location>
        <begin position="11"/>
        <end position="20"/>
    </location>
</feature>
<name>A0A835PL50_VANPL</name>
<feature type="compositionally biased region" description="Basic and acidic residues" evidence="1">
    <location>
        <begin position="48"/>
        <end position="62"/>
    </location>
</feature>
<sequence length="164" mass="17963">MLKSERRRSSGRPVGPRLPGQAAMILTPGAMTSGFGTDGNVRLGPRGEQSHRRCTRPSDRRPPKINRALGFAVEFMKDFRRMDSVANDGSGEDVGVHGILLQVNLRIGQHHGCAACLPHRLSLLGSTINSAVTNNHLSRHYHSRERTPETELSCSVFAAPVNYL</sequence>
<dbReference type="Proteomes" id="UP000636800">
    <property type="component" value="Unassembled WGS sequence"/>
</dbReference>
<evidence type="ECO:0000313" key="3">
    <source>
        <dbReference type="EMBL" id="KAG0454428.1"/>
    </source>
</evidence>
<dbReference type="Proteomes" id="UP000639772">
    <property type="component" value="Unassembled WGS sequence"/>
</dbReference>
<dbReference type="AlphaFoldDB" id="A0A835PL50"/>
<gene>
    <name evidence="3" type="ORF">HPP92_025732</name>
    <name evidence="2" type="ORF">HPP92_026012</name>
</gene>
<dbReference type="EMBL" id="JADCNL010000014">
    <property type="protein sequence ID" value="KAG0453348.1"/>
    <property type="molecule type" value="Genomic_DNA"/>
</dbReference>
<evidence type="ECO:0000313" key="4">
    <source>
        <dbReference type="Proteomes" id="UP000636800"/>
    </source>
</evidence>
<evidence type="ECO:0000256" key="1">
    <source>
        <dbReference type="SAM" id="MobiDB-lite"/>
    </source>
</evidence>
<keyword evidence="4" id="KW-1185">Reference proteome</keyword>
<evidence type="ECO:0000313" key="2">
    <source>
        <dbReference type="EMBL" id="KAG0453348.1"/>
    </source>
</evidence>
<feature type="region of interest" description="Disordered" evidence="1">
    <location>
        <begin position="40"/>
        <end position="63"/>
    </location>
</feature>
<proteinExistence type="predicted"/>
<feature type="compositionally biased region" description="Basic residues" evidence="1">
    <location>
        <begin position="1"/>
        <end position="10"/>
    </location>
</feature>
<dbReference type="EMBL" id="JADCNM010000014">
    <property type="protein sequence ID" value="KAG0454428.1"/>
    <property type="molecule type" value="Genomic_DNA"/>
</dbReference>
<accession>A0A835PL50</accession>
<comment type="caution">
    <text evidence="2">The sequence shown here is derived from an EMBL/GenBank/DDBJ whole genome shotgun (WGS) entry which is preliminary data.</text>
</comment>
<evidence type="ECO:0000313" key="5">
    <source>
        <dbReference type="Proteomes" id="UP000639772"/>
    </source>
</evidence>
<feature type="region of interest" description="Disordered" evidence="1">
    <location>
        <begin position="1"/>
        <end position="22"/>
    </location>
</feature>
<protein>
    <submittedName>
        <fullName evidence="2">Uncharacterized protein</fullName>
    </submittedName>
</protein>
<reference evidence="4 5" key="1">
    <citation type="journal article" date="2020" name="Nat. Food">
        <title>A phased Vanilla planifolia genome enables genetic improvement of flavour and production.</title>
        <authorList>
            <person name="Hasing T."/>
            <person name="Tang H."/>
            <person name="Brym M."/>
            <person name="Khazi F."/>
            <person name="Huang T."/>
            <person name="Chambers A.H."/>
        </authorList>
    </citation>
    <scope>NUCLEOTIDE SEQUENCE [LARGE SCALE GENOMIC DNA]</scope>
    <source>
        <tissue evidence="2">Leaf</tissue>
    </source>
</reference>